<sequence>MMRSRWHAVGKAIAPGAALTGIALLQPWLEQKMVTHMVVELPLLFAIGAWAATPGTGKGPSWLRQVNASGLTGLTMSMVVSAFWMLPLSLDAAVLNPFVGWLKVCSLLAAGWLTRISLREARPAVQSFFVLNWAWMTGAAGALYQQAPERLCSTYLLGDQAWAGMGLVALAIATVLAWMALAFREAPAVMNSSRY</sequence>
<name>A0ABS0B8T5_9GAMM</name>
<feature type="transmembrane region" description="Helical" evidence="1">
    <location>
        <begin position="12"/>
        <end position="29"/>
    </location>
</feature>
<keyword evidence="1" id="KW-0472">Membrane</keyword>
<feature type="transmembrane region" description="Helical" evidence="1">
    <location>
        <begin position="35"/>
        <end position="53"/>
    </location>
</feature>
<protein>
    <recommendedName>
        <fullName evidence="4">Transmembrane protein</fullName>
    </recommendedName>
</protein>
<dbReference type="EMBL" id="JADLZT010000009">
    <property type="protein sequence ID" value="MBF6025436.1"/>
    <property type="molecule type" value="Genomic_DNA"/>
</dbReference>
<feature type="transmembrane region" description="Helical" evidence="1">
    <location>
        <begin position="162"/>
        <end position="183"/>
    </location>
</feature>
<keyword evidence="1" id="KW-0812">Transmembrane</keyword>
<feature type="transmembrane region" description="Helical" evidence="1">
    <location>
        <begin position="128"/>
        <end position="147"/>
    </location>
</feature>
<gene>
    <name evidence="2" type="ORF">IU514_15485</name>
</gene>
<feature type="transmembrane region" description="Helical" evidence="1">
    <location>
        <begin position="65"/>
        <end position="86"/>
    </location>
</feature>
<keyword evidence="1" id="KW-1133">Transmembrane helix</keyword>
<keyword evidence="3" id="KW-1185">Reference proteome</keyword>
<comment type="caution">
    <text evidence="2">The sequence shown here is derived from an EMBL/GenBank/DDBJ whole genome shotgun (WGS) entry which is preliminary data.</text>
</comment>
<organism evidence="2 3">
    <name type="scientific">Lysobacter niastensis</name>
    <dbReference type="NCBI Taxonomy" id="380629"/>
    <lineage>
        <taxon>Bacteria</taxon>
        <taxon>Pseudomonadati</taxon>
        <taxon>Pseudomonadota</taxon>
        <taxon>Gammaproteobacteria</taxon>
        <taxon>Lysobacterales</taxon>
        <taxon>Lysobacteraceae</taxon>
        <taxon>Lysobacter</taxon>
    </lineage>
</organism>
<feature type="transmembrane region" description="Helical" evidence="1">
    <location>
        <begin position="98"/>
        <end position="116"/>
    </location>
</feature>
<dbReference type="RefSeq" id="WP_194932046.1">
    <property type="nucleotide sequence ID" value="NZ_JADLZT010000009.1"/>
</dbReference>
<evidence type="ECO:0000313" key="3">
    <source>
        <dbReference type="Proteomes" id="UP001429984"/>
    </source>
</evidence>
<evidence type="ECO:0008006" key="4">
    <source>
        <dbReference type="Google" id="ProtNLM"/>
    </source>
</evidence>
<evidence type="ECO:0000313" key="2">
    <source>
        <dbReference type="EMBL" id="MBF6025436.1"/>
    </source>
</evidence>
<dbReference type="Proteomes" id="UP001429984">
    <property type="component" value="Unassembled WGS sequence"/>
</dbReference>
<reference evidence="2 3" key="1">
    <citation type="submission" date="2020-11" db="EMBL/GenBank/DDBJ databases">
        <title>Draft Genome Sequence and Secondary Metabolite Biosynthetic Potential of the Lysobacter niastensis Type strain DSM 18481.</title>
        <authorList>
            <person name="Turrini P."/>
            <person name="Artuso I."/>
            <person name="Tescari M."/>
            <person name="Lugli G.A."/>
            <person name="Frangipani E."/>
            <person name="Ventura M."/>
            <person name="Visca P."/>
        </authorList>
    </citation>
    <scope>NUCLEOTIDE SEQUENCE [LARGE SCALE GENOMIC DNA]</scope>
    <source>
        <strain evidence="2 3">DSM 18481</strain>
    </source>
</reference>
<proteinExistence type="predicted"/>
<evidence type="ECO:0000256" key="1">
    <source>
        <dbReference type="SAM" id="Phobius"/>
    </source>
</evidence>
<accession>A0ABS0B8T5</accession>